<feature type="signal peptide" evidence="1">
    <location>
        <begin position="1"/>
        <end position="18"/>
    </location>
</feature>
<dbReference type="EMBL" id="FNPX01000004">
    <property type="protein sequence ID" value="SDY90870.1"/>
    <property type="molecule type" value="Genomic_DNA"/>
</dbReference>
<dbReference type="Proteomes" id="UP000198914">
    <property type="component" value="Unassembled WGS sequence"/>
</dbReference>
<dbReference type="AlphaFoldDB" id="A0A1H3NQB5"/>
<keyword evidence="3" id="KW-1185">Reference proteome</keyword>
<dbReference type="STRING" id="1244108.SAMN05444004_10462"/>
<accession>A0A1H3NQB5</accession>
<protein>
    <submittedName>
        <fullName evidence="2">Uncharacterized protein</fullName>
    </submittedName>
</protein>
<gene>
    <name evidence="2" type="ORF">SAMN05444004_10462</name>
</gene>
<feature type="chain" id="PRO_5011684941" evidence="1">
    <location>
        <begin position="19"/>
        <end position="160"/>
    </location>
</feature>
<evidence type="ECO:0000256" key="1">
    <source>
        <dbReference type="SAM" id="SignalP"/>
    </source>
</evidence>
<sequence>MLRCVAIALMLSPGIAHAQKFVSVEGDSDPALVSSTQESTSDPVATDADPVAVIDLSAYGDSVVFDGATIEQIEALLANADGSALSADEQNAIVARVETTEDGQSVLTLDVSGSGTTTNAEGTTVAGSDVANLELGECNEGTNWVSNEVNCYNAYPSVSD</sequence>
<organism evidence="2 3">
    <name type="scientific">Jannaschia faecimaris</name>
    <dbReference type="NCBI Taxonomy" id="1244108"/>
    <lineage>
        <taxon>Bacteria</taxon>
        <taxon>Pseudomonadati</taxon>
        <taxon>Pseudomonadota</taxon>
        <taxon>Alphaproteobacteria</taxon>
        <taxon>Rhodobacterales</taxon>
        <taxon>Roseobacteraceae</taxon>
        <taxon>Jannaschia</taxon>
    </lineage>
</organism>
<name>A0A1H3NQB5_9RHOB</name>
<dbReference type="RefSeq" id="WP_092643971.1">
    <property type="nucleotide sequence ID" value="NZ_FNPX01000004.1"/>
</dbReference>
<reference evidence="3" key="1">
    <citation type="submission" date="2016-10" db="EMBL/GenBank/DDBJ databases">
        <authorList>
            <person name="Varghese N."/>
            <person name="Submissions S."/>
        </authorList>
    </citation>
    <scope>NUCLEOTIDE SEQUENCE [LARGE SCALE GENOMIC DNA]</scope>
    <source>
        <strain evidence="3">DSM 100420</strain>
    </source>
</reference>
<evidence type="ECO:0000313" key="2">
    <source>
        <dbReference type="EMBL" id="SDY90870.1"/>
    </source>
</evidence>
<dbReference type="OrthoDB" id="7658996at2"/>
<keyword evidence="1" id="KW-0732">Signal</keyword>
<evidence type="ECO:0000313" key="3">
    <source>
        <dbReference type="Proteomes" id="UP000198914"/>
    </source>
</evidence>
<proteinExistence type="predicted"/>